<dbReference type="Proteomes" id="UP000657918">
    <property type="component" value="Chromosome 4"/>
</dbReference>
<dbReference type="InterPro" id="IPR011009">
    <property type="entry name" value="Kinase-like_dom_sf"/>
</dbReference>
<dbReference type="SUPFAM" id="SSF56112">
    <property type="entry name" value="Protein kinase-like (PK-like)"/>
    <property type="match status" value="1"/>
</dbReference>
<keyword evidence="3" id="KW-0418">Kinase</keyword>
<dbReference type="AlphaFoldDB" id="A0A835K7S0"/>
<keyword evidence="7" id="KW-1185">Reference proteome</keyword>
<dbReference type="GO" id="GO:0016301">
    <property type="term" value="F:kinase activity"/>
    <property type="evidence" value="ECO:0007669"/>
    <property type="project" value="UniProtKB-KW"/>
</dbReference>
<name>A0A835K7S0_9ROSI</name>
<evidence type="ECO:0000256" key="3">
    <source>
        <dbReference type="ARBA" id="ARBA00022777"/>
    </source>
</evidence>
<protein>
    <recommendedName>
        <fullName evidence="8">Serine-threonine/tyrosine-protein kinase catalytic domain-containing protein</fullName>
    </recommendedName>
</protein>
<evidence type="ECO:0000256" key="5">
    <source>
        <dbReference type="SAM" id="MobiDB-lite"/>
    </source>
</evidence>
<evidence type="ECO:0000313" key="7">
    <source>
        <dbReference type="Proteomes" id="UP000657918"/>
    </source>
</evidence>
<evidence type="ECO:0000313" key="6">
    <source>
        <dbReference type="EMBL" id="KAF9683553.1"/>
    </source>
</evidence>
<accession>A0A835K7S0</accession>
<keyword evidence="2" id="KW-0547">Nucleotide-binding</keyword>
<dbReference type="Gene3D" id="3.30.200.20">
    <property type="entry name" value="Phosphorylase Kinase, domain 1"/>
    <property type="match status" value="1"/>
</dbReference>
<dbReference type="InterPro" id="IPR052059">
    <property type="entry name" value="CR_Ser/Thr_kinase"/>
</dbReference>
<evidence type="ECO:0000256" key="2">
    <source>
        <dbReference type="ARBA" id="ARBA00022741"/>
    </source>
</evidence>
<feature type="region of interest" description="Disordered" evidence="5">
    <location>
        <begin position="203"/>
        <end position="223"/>
    </location>
</feature>
<evidence type="ECO:0008006" key="8">
    <source>
        <dbReference type="Google" id="ProtNLM"/>
    </source>
</evidence>
<evidence type="ECO:0000256" key="1">
    <source>
        <dbReference type="ARBA" id="ARBA00022679"/>
    </source>
</evidence>
<dbReference type="PANTHER" id="PTHR47973">
    <property type="entry name" value="CYSTEINE-RICH RECEPTOR-LIKE PROTEIN KINASE 3"/>
    <property type="match status" value="1"/>
</dbReference>
<dbReference type="EMBL" id="JADGMS010000004">
    <property type="protein sequence ID" value="KAF9683553.1"/>
    <property type="molecule type" value="Genomic_DNA"/>
</dbReference>
<organism evidence="6 7">
    <name type="scientific">Salix dunnii</name>
    <dbReference type="NCBI Taxonomy" id="1413687"/>
    <lineage>
        <taxon>Eukaryota</taxon>
        <taxon>Viridiplantae</taxon>
        <taxon>Streptophyta</taxon>
        <taxon>Embryophyta</taxon>
        <taxon>Tracheophyta</taxon>
        <taxon>Spermatophyta</taxon>
        <taxon>Magnoliopsida</taxon>
        <taxon>eudicotyledons</taxon>
        <taxon>Gunneridae</taxon>
        <taxon>Pentapetalae</taxon>
        <taxon>rosids</taxon>
        <taxon>fabids</taxon>
        <taxon>Malpighiales</taxon>
        <taxon>Salicaceae</taxon>
        <taxon>Saliceae</taxon>
        <taxon>Salix</taxon>
    </lineage>
</organism>
<keyword evidence="1" id="KW-0808">Transferase</keyword>
<sequence length="239" mass="26962">MLLIRGHKLQQRDMRCSCFGGPSADKKKGSAAETLHGIDDDLLRDINHISYNELRSATDNFASSNIIGRGGFGIVYKVVRKFRMGILRSRIQVAKFYCDSSTLVIFYHGQTEMVREVQILDLTGEGDLLFAWAWQLHEEGRPLELVDREMGEFPEEEVIRYIKVAFFCTQSAANRRPLMSQVVEMLSKRIRINDELLTAPGFFRDSDGTSGGPSKKISAESTSYQMSSVPVTITEVTPR</sequence>
<dbReference type="OrthoDB" id="4062651at2759"/>
<comment type="caution">
    <text evidence="6">The sequence shown here is derived from an EMBL/GenBank/DDBJ whole genome shotgun (WGS) entry which is preliminary data.</text>
</comment>
<proteinExistence type="predicted"/>
<gene>
    <name evidence="6" type="ORF">SADUNF_Sadunf04G0025700</name>
</gene>
<evidence type="ECO:0000256" key="4">
    <source>
        <dbReference type="ARBA" id="ARBA00022840"/>
    </source>
</evidence>
<reference evidence="6 7" key="1">
    <citation type="submission" date="2020-10" db="EMBL/GenBank/DDBJ databases">
        <title>Plant Genome Project.</title>
        <authorList>
            <person name="Zhang R.-G."/>
        </authorList>
    </citation>
    <scope>NUCLEOTIDE SEQUENCE [LARGE SCALE GENOMIC DNA]</scope>
    <source>
        <strain evidence="6">FAFU-HL-1</strain>
        <tissue evidence="6">Leaf</tissue>
    </source>
</reference>
<dbReference type="GO" id="GO:0005524">
    <property type="term" value="F:ATP binding"/>
    <property type="evidence" value="ECO:0007669"/>
    <property type="project" value="UniProtKB-KW"/>
</dbReference>
<keyword evidence="4" id="KW-0067">ATP-binding</keyword>